<dbReference type="InterPro" id="IPR029062">
    <property type="entry name" value="Class_I_gatase-like"/>
</dbReference>
<name>A0A9D1WJN4_9FIRM</name>
<comment type="caution">
    <text evidence="2">The sequence shown here is derived from an EMBL/GenBank/DDBJ whole genome shotgun (WGS) entry which is preliminary data.</text>
</comment>
<dbReference type="EMBL" id="DXEX01000244">
    <property type="protein sequence ID" value="HIX60315.1"/>
    <property type="molecule type" value="Genomic_DNA"/>
</dbReference>
<reference evidence="2" key="1">
    <citation type="journal article" date="2021" name="PeerJ">
        <title>Extensive microbial diversity within the chicken gut microbiome revealed by metagenomics and culture.</title>
        <authorList>
            <person name="Gilroy R."/>
            <person name="Ravi A."/>
            <person name="Getino M."/>
            <person name="Pursley I."/>
            <person name="Horton D.L."/>
            <person name="Alikhan N.F."/>
            <person name="Baker D."/>
            <person name="Gharbi K."/>
            <person name="Hall N."/>
            <person name="Watson M."/>
            <person name="Adriaenssens E.M."/>
            <person name="Foster-Nyarko E."/>
            <person name="Jarju S."/>
            <person name="Secka A."/>
            <person name="Antonio M."/>
            <person name="Oren A."/>
            <person name="Chaudhuri R.R."/>
            <person name="La Ragione R."/>
            <person name="Hildebrand F."/>
            <person name="Pallen M.J."/>
        </authorList>
    </citation>
    <scope>NUCLEOTIDE SEQUENCE</scope>
    <source>
        <strain evidence="2">ChiSjej1B19-8411</strain>
    </source>
</reference>
<proteinExistence type="predicted"/>
<gene>
    <name evidence="2" type="ORF">IAA45_11465</name>
</gene>
<dbReference type="Gene3D" id="3.40.50.880">
    <property type="match status" value="1"/>
</dbReference>
<dbReference type="InterPro" id="IPR006287">
    <property type="entry name" value="DJ-1"/>
</dbReference>
<dbReference type="AlphaFoldDB" id="A0A9D1WJN4"/>
<organism evidence="2 3">
    <name type="scientific">Candidatus Blautia gallistercoris</name>
    <dbReference type="NCBI Taxonomy" id="2838490"/>
    <lineage>
        <taxon>Bacteria</taxon>
        <taxon>Bacillati</taxon>
        <taxon>Bacillota</taxon>
        <taxon>Clostridia</taxon>
        <taxon>Lachnospirales</taxon>
        <taxon>Lachnospiraceae</taxon>
        <taxon>Blautia</taxon>
    </lineage>
</organism>
<evidence type="ECO:0000313" key="3">
    <source>
        <dbReference type="Proteomes" id="UP000886817"/>
    </source>
</evidence>
<dbReference type="NCBIfam" id="TIGR01383">
    <property type="entry name" value="not_thiJ"/>
    <property type="match status" value="1"/>
</dbReference>
<accession>A0A9D1WJN4</accession>
<evidence type="ECO:0000313" key="2">
    <source>
        <dbReference type="EMBL" id="HIX60315.1"/>
    </source>
</evidence>
<dbReference type="InterPro" id="IPR050325">
    <property type="entry name" value="Prot/Nucl_acid_deglycase"/>
</dbReference>
<dbReference type="InterPro" id="IPR002818">
    <property type="entry name" value="DJ-1/PfpI"/>
</dbReference>
<dbReference type="Pfam" id="PF01965">
    <property type="entry name" value="DJ-1_PfpI"/>
    <property type="match status" value="1"/>
</dbReference>
<dbReference type="PANTHER" id="PTHR48094:SF12">
    <property type="entry name" value="PARKINSON DISEASE PROTEIN 7 HOMOLOG"/>
    <property type="match status" value="1"/>
</dbReference>
<feature type="domain" description="DJ-1/PfpI" evidence="1">
    <location>
        <begin position="2"/>
        <end position="163"/>
    </location>
</feature>
<dbReference type="CDD" id="cd03135">
    <property type="entry name" value="GATase1_DJ-1"/>
    <property type="match status" value="1"/>
</dbReference>
<dbReference type="GO" id="GO:0005737">
    <property type="term" value="C:cytoplasm"/>
    <property type="evidence" value="ECO:0007669"/>
    <property type="project" value="TreeGrafter"/>
</dbReference>
<dbReference type="Proteomes" id="UP000886817">
    <property type="component" value="Unassembled WGS sequence"/>
</dbReference>
<protein>
    <submittedName>
        <fullName evidence="2">DJ-1/PfpI family protein</fullName>
    </submittedName>
</protein>
<sequence length="185" mass="19959">MRKVYVFLADGFEEIEGLTVVDILRRAQIDVETVSVMGREEILGSHKIRVKADRLLEEIRPEEAQMLVLPGGLKGTENLEQCRPLLEAVKKAYDDGRKVAAICAAPRILAGLGILDGKKATVYPGMESYLAKADVQKVPAVTDGTVTTGRGMGAAVPFALELTAVLLGQEKAAEIGRQIVYQPGN</sequence>
<evidence type="ECO:0000259" key="1">
    <source>
        <dbReference type="Pfam" id="PF01965"/>
    </source>
</evidence>
<dbReference type="SUPFAM" id="SSF52317">
    <property type="entry name" value="Class I glutamine amidotransferase-like"/>
    <property type="match status" value="1"/>
</dbReference>
<reference evidence="2" key="2">
    <citation type="submission" date="2021-04" db="EMBL/GenBank/DDBJ databases">
        <authorList>
            <person name="Gilroy R."/>
        </authorList>
    </citation>
    <scope>NUCLEOTIDE SEQUENCE</scope>
    <source>
        <strain evidence="2">ChiSjej1B19-8411</strain>
    </source>
</reference>
<dbReference type="PANTHER" id="PTHR48094">
    <property type="entry name" value="PROTEIN/NUCLEIC ACID DEGLYCASE DJ-1-RELATED"/>
    <property type="match status" value="1"/>
</dbReference>